<evidence type="ECO:0000313" key="3">
    <source>
        <dbReference type="Proteomes" id="UP000022910"/>
    </source>
</evidence>
<evidence type="ECO:0000313" key="2">
    <source>
        <dbReference type="EMBL" id="EXX59880.1"/>
    </source>
</evidence>
<gene>
    <name evidence="2" type="ORF">RirG_185050</name>
</gene>
<dbReference type="AlphaFoldDB" id="A0A015IZM6"/>
<comment type="caution">
    <text evidence="2">The sequence shown here is derived from an EMBL/GenBank/DDBJ whole genome shotgun (WGS) entry which is preliminary data.</text>
</comment>
<feature type="transmembrane region" description="Helical" evidence="1">
    <location>
        <begin position="213"/>
        <end position="233"/>
    </location>
</feature>
<dbReference type="HOGENOM" id="CLU_041323_0_0_1"/>
<keyword evidence="1" id="KW-1133">Transmembrane helix</keyword>
<dbReference type="EMBL" id="JEMT01026147">
    <property type="protein sequence ID" value="EXX59880.1"/>
    <property type="molecule type" value="Genomic_DNA"/>
</dbReference>
<keyword evidence="1" id="KW-0472">Membrane</keyword>
<accession>A0A015IZM6</accession>
<proteinExistence type="predicted"/>
<sequence>MFSLELIKKNERIDLAVPIIQLTYMDDSMLVSASLDGLQHLLSIARDFYFINNITANFSKYELVCSLSNASLITFSLSSEFPTLVANVDFQLTPLKLSSSFRFLGVWFNLQGSPSFVVSQIKDIYRTFVQIVRFKKLTSSQLAYLHSAVILPKIHFRSQVIFILEATLTRAISSYYGLQKKLLSVSRTFPALAFSSSLFTKDTNPYTYLYQRLIFRLMAWVSLYTSGSLYSYWVAITFRTLQAALKWPSSLDNISDFSK</sequence>
<evidence type="ECO:0000256" key="1">
    <source>
        <dbReference type="SAM" id="Phobius"/>
    </source>
</evidence>
<dbReference type="Proteomes" id="UP000022910">
    <property type="component" value="Unassembled WGS sequence"/>
</dbReference>
<reference evidence="2 3" key="1">
    <citation type="submission" date="2014-02" db="EMBL/GenBank/DDBJ databases">
        <title>Single nucleus genome sequencing reveals high similarity among nuclei of an endomycorrhizal fungus.</title>
        <authorList>
            <person name="Lin K."/>
            <person name="Geurts R."/>
            <person name="Zhang Z."/>
            <person name="Limpens E."/>
            <person name="Saunders D.G."/>
            <person name="Mu D."/>
            <person name="Pang E."/>
            <person name="Cao H."/>
            <person name="Cha H."/>
            <person name="Lin T."/>
            <person name="Zhou Q."/>
            <person name="Shang Y."/>
            <person name="Li Y."/>
            <person name="Ivanov S."/>
            <person name="Sharma T."/>
            <person name="Velzen R.V."/>
            <person name="Ruijter N.D."/>
            <person name="Aanen D.K."/>
            <person name="Win J."/>
            <person name="Kamoun S."/>
            <person name="Bisseling T."/>
            <person name="Huang S."/>
        </authorList>
    </citation>
    <scope>NUCLEOTIDE SEQUENCE [LARGE SCALE GENOMIC DNA]</scope>
    <source>
        <strain evidence="3">DAOM197198w</strain>
    </source>
</reference>
<evidence type="ECO:0008006" key="4">
    <source>
        <dbReference type="Google" id="ProtNLM"/>
    </source>
</evidence>
<keyword evidence="3" id="KW-1185">Reference proteome</keyword>
<organism evidence="2 3">
    <name type="scientific">Rhizophagus irregularis (strain DAOM 197198w)</name>
    <name type="common">Glomus intraradices</name>
    <dbReference type="NCBI Taxonomy" id="1432141"/>
    <lineage>
        <taxon>Eukaryota</taxon>
        <taxon>Fungi</taxon>
        <taxon>Fungi incertae sedis</taxon>
        <taxon>Mucoromycota</taxon>
        <taxon>Glomeromycotina</taxon>
        <taxon>Glomeromycetes</taxon>
        <taxon>Glomerales</taxon>
        <taxon>Glomeraceae</taxon>
        <taxon>Rhizophagus</taxon>
    </lineage>
</organism>
<name>A0A015IZM6_RHIIW</name>
<protein>
    <recommendedName>
        <fullName evidence="4">Reverse transcriptase domain-containing protein</fullName>
    </recommendedName>
</protein>
<keyword evidence="1" id="KW-0812">Transmembrane</keyword>